<dbReference type="Proteomes" id="UP000324800">
    <property type="component" value="Unassembled WGS sequence"/>
</dbReference>
<organism evidence="1 2">
    <name type="scientific">Streblomastix strix</name>
    <dbReference type="NCBI Taxonomy" id="222440"/>
    <lineage>
        <taxon>Eukaryota</taxon>
        <taxon>Metamonada</taxon>
        <taxon>Preaxostyla</taxon>
        <taxon>Oxymonadida</taxon>
        <taxon>Streblomastigidae</taxon>
        <taxon>Streblomastix</taxon>
    </lineage>
</organism>
<protein>
    <recommendedName>
        <fullName evidence="3">Protein kinase domain-containing protein</fullName>
    </recommendedName>
</protein>
<dbReference type="EMBL" id="SNRW01037568">
    <property type="protein sequence ID" value="KAA6353722.1"/>
    <property type="molecule type" value="Genomic_DNA"/>
</dbReference>
<dbReference type="Gene3D" id="1.10.510.10">
    <property type="entry name" value="Transferase(Phosphotransferase) domain 1"/>
    <property type="match status" value="1"/>
</dbReference>
<name>A0A5J4T6W9_9EUKA</name>
<evidence type="ECO:0000313" key="1">
    <source>
        <dbReference type="EMBL" id="KAA6353722.1"/>
    </source>
</evidence>
<dbReference type="SUPFAM" id="SSF56112">
    <property type="entry name" value="Protein kinase-like (PK-like)"/>
    <property type="match status" value="1"/>
</dbReference>
<dbReference type="InterPro" id="IPR011009">
    <property type="entry name" value="Kinase-like_dom_sf"/>
</dbReference>
<accession>A0A5J4T6W9</accession>
<comment type="caution">
    <text evidence="1">The sequence shown here is derived from an EMBL/GenBank/DDBJ whole genome shotgun (WGS) entry which is preliminary data.</text>
</comment>
<reference evidence="1 2" key="1">
    <citation type="submission" date="2019-03" db="EMBL/GenBank/DDBJ databases">
        <title>Single cell metagenomics reveals metabolic interactions within the superorganism composed of flagellate Streblomastix strix and complex community of Bacteroidetes bacteria on its surface.</title>
        <authorList>
            <person name="Treitli S.C."/>
            <person name="Kolisko M."/>
            <person name="Husnik F."/>
            <person name="Keeling P."/>
            <person name="Hampl V."/>
        </authorList>
    </citation>
    <scope>NUCLEOTIDE SEQUENCE [LARGE SCALE GENOMIC DNA]</scope>
    <source>
        <strain evidence="1">ST1C</strain>
    </source>
</reference>
<sequence length="74" mass="8668">LLAQKHPFFDSDDADLSPLEVYNRIIDEEPAELPDHYSYNLRNLIRQMLIKDATRRITAEAILQYHVAISQTRN</sequence>
<gene>
    <name evidence="1" type="ORF">EZS28_050751</name>
</gene>
<dbReference type="AlphaFoldDB" id="A0A5J4T6W9"/>
<evidence type="ECO:0000313" key="2">
    <source>
        <dbReference type="Proteomes" id="UP000324800"/>
    </source>
</evidence>
<evidence type="ECO:0008006" key="3">
    <source>
        <dbReference type="Google" id="ProtNLM"/>
    </source>
</evidence>
<feature type="non-terminal residue" evidence="1">
    <location>
        <position position="1"/>
    </location>
</feature>
<proteinExistence type="predicted"/>